<evidence type="ECO:0000313" key="7">
    <source>
        <dbReference type="Proteomes" id="UP000198748"/>
    </source>
</evidence>
<organism evidence="6 7">
    <name type="scientific">Dyadobacter soli</name>
    <dbReference type="NCBI Taxonomy" id="659014"/>
    <lineage>
        <taxon>Bacteria</taxon>
        <taxon>Pseudomonadati</taxon>
        <taxon>Bacteroidota</taxon>
        <taxon>Cytophagia</taxon>
        <taxon>Cytophagales</taxon>
        <taxon>Spirosomataceae</taxon>
        <taxon>Dyadobacter</taxon>
    </lineage>
</organism>
<dbReference type="GO" id="GO:0016491">
    <property type="term" value="F:oxidoreductase activity"/>
    <property type="evidence" value="ECO:0007669"/>
    <property type="project" value="UniProtKB-KW"/>
</dbReference>
<evidence type="ECO:0000256" key="3">
    <source>
        <dbReference type="RuleBase" id="RU000363"/>
    </source>
</evidence>
<dbReference type="Gene3D" id="3.40.50.720">
    <property type="entry name" value="NAD(P)-binding Rossmann-like Domain"/>
    <property type="match status" value="1"/>
</dbReference>
<dbReference type="OrthoDB" id="822355at2"/>
<evidence type="ECO:0000313" key="6">
    <source>
        <dbReference type="EMBL" id="SDE45255.1"/>
    </source>
</evidence>
<evidence type="ECO:0000256" key="2">
    <source>
        <dbReference type="ARBA" id="ARBA00023002"/>
    </source>
</evidence>
<sequence length="345" mass="36936">MKNSPGFWQNNKWQTCGITLAGLGVLAVARAVYRRVTSIDFHDKVVLITGGSRGLGLEMARIVAGKGAKLVLCARSEQHLENAAEELRGTGAEVLTVSADLSLPESAPQVVQKVIDRFGRIDVLINNAGVMLVGPDNLMEIDDYRELMDANFWSALYMIKAALPHFRGQGSGHIANISSIGGKIAVPHMLPYSASKFALTGMSEGLAAELKKENIHVTTVVPSLMRTGSPRNISLKGDHEGEYAWFKLADSLPLLSQDARKAASQIVDGIAAGDTEVVLTPIARSASILNGIAPGALTTIMQWTDRFLPQSENASVKKGFESESETTTGIIGSRTDQAAARNNEL</sequence>
<feature type="domain" description="Ketoreductase" evidence="5">
    <location>
        <begin position="44"/>
        <end position="228"/>
    </location>
</feature>
<name>A0A1G7D3F2_9BACT</name>
<dbReference type="InterPro" id="IPR036291">
    <property type="entry name" value="NAD(P)-bd_dom_sf"/>
</dbReference>
<accession>A0A1G7D3F2</accession>
<dbReference type="SMART" id="SM00822">
    <property type="entry name" value="PKS_KR"/>
    <property type="match status" value="1"/>
</dbReference>
<dbReference type="Proteomes" id="UP000198748">
    <property type="component" value="Unassembled WGS sequence"/>
</dbReference>
<dbReference type="InterPro" id="IPR057326">
    <property type="entry name" value="KR_dom"/>
</dbReference>
<reference evidence="7" key="1">
    <citation type="submission" date="2016-10" db="EMBL/GenBank/DDBJ databases">
        <authorList>
            <person name="Varghese N."/>
            <person name="Submissions S."/>
        </authorList>
    </citation>
    <scope>NUCLEOTIDE SEQUENCE [LARGE SCALE GENOMIC DNA]</scope>
    <source>
        <strain evidence="7">DSM 25329</strain>
    </source>
</reference>
<dbReference type="Pfam" id="PF00106">
    <property type="entry name" value="adh_short"/>
    <property type="match status" value="1"/>
</dbReference>
<keyword evidence="7" id="KW-1185">Reference proteome</keyword>
<dbReference type="STRING" id="659014.SAMN04487996_10587"/>
<dbReference type="PANTHER" id="PTHR44196">
    <property type="entry name" value="DEHYDROGENASE/REDUCTASE SDR FAMILY MEMBER 7B"/>
    <property type="match status" value="1"/>
</dbReference>
<dbReference type="AlphaFoldDB" id="A0A1G7D3F2"/>
<dbReference type="RefSeq" id="WP_090148564.1">
    <property type="nucleotide sequence ID" value="NZ_FNAN01000005.1"/>
</dbReference>
<gene>
    <name evidence="6" type="ORF">SAMN04487996_10587</name>
</gene>
<keyword evidence="2" id="KW-0560">Oxidoreductase</keyword>
<evidence type="ECO:0000256" key="1">
    <source>
        <dbReference type="ARBA" id="ARBA00006484"/>
    </source>
</evidence>
<dbReference type="InterPro" id="IPR002347">
    <property type="entry name" value="SDR_fam"/>
</dbReference>
<dbReference type="SUPFAM" id="SSF51735">
    <property type="entry name" value="NAD(P)-binding Rossmann-fold domains"/>
    <property type="match status" value="1"/>
</dbReference>
<dbReference type="GO" id="GO:0016020">
    <property type="term" value="C:membrane"/>
    <property type="evidence" value="ECO:0007669"/>
    <property type="project" value="TreeGrafter"/>
</dbReference>
<dbReference type="InterPro" id="IPR020904">
    <property type="entry name" value="Sc_DH/Rdtase_CS"/>
</dbReference>
<evidence type="ECO:0000256" key="4">
    <source>
        <dbReference type="SAM" id="MobiDB-lite"/>
    </source>
</evidence>
<comment type="similarity">
    <text evidence="1 3">Belongs to the short-chain dehydrogenases/reductases (SDR) family.</text>
</comment>
<feature type="compositionally biased region" description="Polar residues" evidence="4">
    <location>
        <begin position="325"/>
        <end position="336"/>
    </location>
</feature>
<dbReference type="PRINTS" id="PR00080">
    <property type="entry name" value="SDRFAMILY"/>
</dbReference>
<evidence type="ECO:0000259" key="5">
    <source>
        <dbReference type="SMART" id="SM00822"/>
    </source>
</evidence>
<dbReference type="PANTHER" id="PTHR44196:SF1">
    <property type="entry name" value="DEHYDROGENASE_REDUCTASE SDR FAMILY MEMBER 7B"/>
    <property type="match status" value="1"/>
</dbReference>
<dbReference type="PRINTS" id="PR00081">
    <property type="entry name" value="GDHRDH"/>
</dbReference>
<proteinExistence type="inferred from homology"/>
<dbReference type="EMBL" id="FNAN01000005">
    <property type="protein sequence ID" value="SDE45255.1"/>
    <property type="molecule type" value="Genomic_DNA"/>
</dbReference>
<dbReference type="PROSITE" id="PS00061">
    <property type="entry name" value="ADH_SHORT"/>
    <property type="match status" value="1"/>
</dbReference>
<feature type="region of interest" description="Disordered" evidence="4">
    <location>
        <begin position="314"/>
        <end position="345"/>
    </location>
</feature>
<protein>
    <submittedName>
        <fullName evidence="6">Short-chain dehydrogenase</fullName>
    </submittedName>
</protein>